<keyword evidence="2 3" id="KW-0238">DNA-binding</keyword>
<dbReference type="PANTHER" id="PTHR43479">
    <property type="entry name" value="ACREF/ENVCD OPERON REPRESSOR-RELATED"/>
    <property type="match status" value="1"/>
</dbReference>
<keyword evidence="1" id="KW-0678">Repressor</keyword>
<dbReference type="PRINTS" id="PR00455">
    <property type="entry name" value="HTHTETR"/>
</dbReference>
<dbReference type="InterPro" id="IPR050624">
    <property type="entry name" value="HTH-type_Tx_Regulator"/>
</dbReference>
<dbReference type="GO" id="GO:0003677">
    <property type="term" value="F:DNA binding"/>
    <property type="evidence" value="ECO:0007669"/>
    <property type="project" value="UniProtKB-UniRule"/>
</dbReference>
<evidence type="ECO:0000313" key="7">
    <source>
        <dbReference type="Proteomes" id="UP000677265"/>
    </source>
</evidence>
<dbReference type="Proteomes" id="UP000677265">
    <property type="component" value="Unassembled WGS sequence"/>
</dbReference>
<dbReference type="Gene3D" id="1.10.357.10">
    <property type="entry name" value="Tetracycline Repressor, domain 2"/>
    <property type="match status" value="1"/>
</dbReference>
<evidence type="ECO:0000256" key="3">
    <source>
        <dbReference type="PROSITE-ProRule" id="PRU00335"/>
    </source>
</evidence>
<proteinExistence type="predicted"/>
<evidence type="ECO:0000313" key="6">
    <source>
        <dbReference type="EMBL" id="MCH6267319.1"/>
    </source>
</evidence>
<organism evidence="5">
    <name type="scientific">Neobacillus citreus</name>
    <dbReference type="NCBI Taxonomy" id="2833578"/>
    <lineage>
        <taxon>Bacteria</taxon>
        <taxon>Bacillati</taxon>
        <taxon>Bacillota</taxon>
        <taxon>Bacilli</taxon>
        <taxon>Bacillales</taxon>
        <taxon>Bacillaceae</taxon>
        <taxon>Neobacillus</taxon>
    </lineage>
</organism>
<comment type="caution">
    <text evidence="5">The sequence shown here is derived from an EMBL/GenBank/DDBJ whole genome shotgun (WGS) entry which is preliminary data.</text>
</comment>
<dbReference type="SUPFAM" id="SSF46689">
    <property type="entry name" value="Homeodomain-like"/>
    <property type="match status" value="1"/>
</dbReference>
<evidence type="ECO:0000259" key="4">
    <source>
        <dbReference type="PROSITE" id="PS50977"/>
    </source>
</evidence>
<evidence type="ECO:0000256" key="2">
    <source>
        <dbReference type="ARBA" id="ARBA00023125"/>
    </source>
</evidence>
<dbReference type="RefSeq" id="WP_213146621.1">
    <property type="nucleotide sequence ID" value="NZ_JAGYPE020000034.1"/>
</dbReference>
<keyword evidence="7" id="KW-1185">Reference proteome</keyword>
<evidence type="ECO:0000256" key="1">
    <source>
        <dbReference type="ARBA" id="ARBA00022491"/>
    </source>
</evidence>
<protein>
    <submittedName>
        <fullName evidence="5">TetR/AcrR family transcriptional regulator</fullName>
    </submittedName>
</protein>
<sequence length="191" mass="22747">MARERKFSTEELFQYTKQLLLEHGYEGFTFSLLAERMEISRGAIYKYFENKEELITDYMLFEMKHFLAELKEIAELDDFDRQFEFLFELIFRNREIHQLIEIGRQIPSSLNEKVRNNTQDLEKMHLEMYSYMQNFVTLGKGGNKLKPHIPDVLVLGIIFQTIAIPNHFGIPQDLWVQSIKEIISHGMFTNK</sequence>
<dbReference type="InterPro" id="IPR001647">
    <property type="entry name" value="HTH_TetR"/>
</dbReference>
<dbReference type="EMBL" id="JAGYPE020000034">
    <property type="protein sequence ID" value="MCH6267319.1"/>
    <property type="molecule type" value="Genomic_DNA"/>
</dbReference>
<reference evidence="5" key="1">
    <citation type="submission" date="2021-05" db="EMBL/GenBank/DDBJ databases">
        <title>Novel Bacillus species.</title>
        <authorList>
            <person name="Liu G."/>
        </authorList>
    </citation>
    <scope>NUCLEOTIDE SEQUENCE</scope>
    <source>
        <strain evidence="5 7">FJAT-50051</strain>
    </source>
</reference>
<dbReference type="Pfam" id="PF00440">
    <property type="entry name" value="TetR_N"/>
    <property type="match status" value="1"/>
</dbReference>
<feature type="DNA-binding region" description="H-T-H motif" evidence="3">
    <location>
        <begin position="29"/>
        <end position="48"/>
    </location>
</feature>
<dbReference type="InterPro" id="IPR009057">
    <property type="entry name" value="Homeodomain-like_sf"/>
</dbReference>
<evidence type="ECO:0000313" key="5">
    <source>
        <dbReference type="EMBL" id="MBS4186862.1"/>
    </source>
</evidence>
<gene>
    <name evidence="6" type="ORF">KHB02_017505</name>
    <name evidence="5" type="ORF">KHB02_36435</name>
</gene>
<dbReference type="EMBL" id="JAGYPE010000007">
    <property type="protein sequence ID" value="MBS4186862.1"/>
    <property type="molecule type" value="Genomic_DNA"/>
</dbReference>
<dbReference type="PROSITE" id="PS50977">
    <property type="entry name" value="HTH_TETR_2"/>
    <property type="match status" value="1"/>
</dbReference>
<dbReference type="AlphaFoldDB" id="A0A942YCH5"/>
<feature type="domain" description="HTH tetR-type" evidence="4">
    <location>
        <begin position="6"/>
        <end position="66"/>
    </location>
</feature>
<accession>A0A942YCH5</accession>
<dbReference type="PANTHER" id="PTHR43479:SF11">
    <property type="entry name" value="ACREF_ENVCD OPERON REPRESSOR-RELATED"/>
    <property type="match status" value="1"/>
</dbReference>
<name>A0A942YCH5_9BACI</name>